<organism evidence="1">
    <name type="scientific">Arundo donax</name>
    <name type="common">Giant reed</name>
    <name type="synonym">Donax arundinaceus</name>
    <dbReference type="NCBI Taxonomy" id="35708"/>
    <lineage>
        <taxon>Eukaryota</taxon>
        <taxon>Viridiplantae</taxon>
        <taxon>Streptophyta</taxon>
        <taxon>Embryophyta</taxon>
        <taxon>Tracheophyta</taxon>
        <taxon>Spermatophyta</taxon>
        <taxon>Magnoliopsida</taxon>
        <taxon>Liliopsida</taxon>
        <taxon>Poales</taxon>
        <taxon>Poaceae</taxon>
        <taxon>PACMAD clade</taxon>
        <taxon>Arundinoideae</taxon>
        <taxon>Arundineae</taxon>
        <taxon>Arundo</taxon>
    </lineage>
</organism>
<protein>
    <submittedName>
        <fullName evidence="1">Uncharacterized protein</fullName>
    </submittedName>
</protein>
<dbReference type="EMBL" id="GBRH01172093">
    <property type="protein sequence ID" value="JAE25803.1"/>
    <property type="molecule type" value="Transcribed_RNA"/>
</dbReference>
<accession>A0A0A9GYW7</accession>
<reference evidence="1" key="2">
    <citation type="journal article" date="2015" name="Data Brief">
        <title>Shoot transcriptome of the giant reed, Arundo donax.</title>
        <authorList>
            <person name="Barrero R.A."/>
            <person name="Guerrero F.D."/>
            <person name="Moolhuijzen P."/>
            <person name="Goolsby J.A."/>
            <person name="Tidwell J."/>
            <person name="Bellgard S.E."/>
            <person name="Bellgard M.I."/>
        </authorList>
    </citation>
    <scope>NUCLEOTIDE SEQUENCE</scope>
    <source>
        <tissue evidence="1">Shoot tissue taken approximately 20 cm above the soil surface</tissue>
    </source>
</reference>
<proteinExistence type="predicted"/>
<dbReference type="AlphaFoldDB" id="A0A0A9GYW7"/>
<name>A0A0A9GYW7_ARUDO</name>
<sequence length="19" mass="2203">MLSRASNRFPFFCCTPDLP</sequence>
<reference evidence="1" key="1">
    <citation type="submission" date="2014-09" db="EMBL/GenBank/DDBJ databases">
        <authorList>
            <person name="Magalhaes I.L.F."/>
            <person name="Oliveira U."/>
            <person name="Santos F.R."/>
            <person name="Vidigal T.H.D.A."/>
            <person name="Brescovit A.D."/>
            <person name="Santos A.J."/>
        </authorList>
    </citation>
    <scope>NUCLEOTIDE SEQUENCE</scope>
    <source>
        <tissue evidence="1">Shoot tissue taken approximately 20 cm above the soil surface</tissue>
    </source>
</reference>
<evidence type="ECO:0000313" key="1">
    <source>
        <dbReference type="EMBL" id="JAE25803.1"/>
    </source>
</evidence>